<dbReference type="GeneID" id="9594163"/>
<feature type="compositionally biased region" description="Basic and acidic residues" evidence="1">
    <location>
        <begin position="581"/>
        <end position="591"/>
    </location>
</feature>
<keyword evidence="4" id="KW-1185">Reference proteome</keyword>
<feature type="region of interest" description="Disordered" evidence="1">
    <location>
        <begin position="548"/>
        <end position="611"/>
    </location>
</feature>
<dbReference type="HOGENOM" id="CLU_417465_0_0_1"/>
<feature type="transmembrane region" description="Helical" evidence="2">
    <location>
        <begin position="465"/>
        <end position="486"/>
    </location>
</feature>
<evidence type="ECO:0000313" key="4">
    <source>
        <dbReference type="Proteomes" id="UP000007431"/>
    </source>
</evidence>
<dbReference type="KEGG" id="scm:SCHCO_01357952"/>
<feature type="compositionally biased region" description="Low complexity" evidence="1">
    <location>
        <begin position="561"/>
        <end position="580"/>
    </location>
</feature>
<dbReference type="VEuPathDB" id="FungiDB:SCHCODRAFT_01357952"/>
<feature type="transmembrane region" description="Helical" evidence="2">
    <location>
        <begin position="413"/>
        <end position="444"/>
    </location>
</feature>
<protein>
    <submittedName>
        <fullName evidence="3">Uncharacterized protein</fullName>
    </submittedName>
</protein>
<evidence type="ECO:0000256" key="2">
    <source>
        <dbReference type="SAM" id="Phobius"/>
    </source>
</evidence>
<feature type="non-terminal residue" evidence="3">
    <location>
        <position position="611"/>
    </location>
</feature>
<feature type="transmembrane region" description="Helical" evidence="2">
    <location>
        <begin position="218"/>
        <end position="239"/>
    </location>
</feature>
<sequence length="611" mass="67194">MVRTKLIYGRGYPLQSGEDVLSIQIIIMQTGVDFLLYGVQSALFLAALVAMARQDTRILFMRAAVFSLFLSSSVVAAANIVFYLAQTPSFGYDLDRIYNLLLALNIVTDVFPRFNFVLSDAIVAWRAWVLWPDNRWVKSSLILCVIGSLAGVTVDCVWTAQDVMGENSVRLRALMVTMPLLLTNVVATALVAAKVWYYRREIKSVIGSWRKTSQVEKVLVLLLESGCVYCLIWVVRLSIDLASGTGKTIHGYSIIGGTYHSIAGIYPTLIVIAVACQRSATQDLALSTQALPPLEFLKAEDDPTSSLRVGASSAGSLLMATSTPPYFRLQPTDVFFFQAALVEIGVGTAFFGIQLALFVAAMFVSMTHERNRSQRIITLALVILFLFSLAAVVLDIMFYFLQTPTFTYNLDSILSVLFGIDIALQACTRINLLLSDAVVVWRAYYRREIKNLMGPWRKTTRVERVLVLLLESGFGYCFIWAGSIALDRSKTTDENLAASRALGTTYHSIAGIYPTLIVLIVGMQRSAASSLMLSTQVSRSMAFVAGSPGDPMYKENEAHNTSELTTTGTSSSSSDRPSCSSHDHPEYRTEGDPPSATQSDSRRIAVNMVSQ</sequence>
<feature type="transmembrane region" description="Helical" evidence="2">
    <location>
        <begin position="64"/>
        <end position="85"/>
    </location>
</feature>
<keyword evidence="2" id="KW-0812">Transmembrane</keyword>
<feature type="transmembrane region" description="Helical" evidence="2">
    <location>
        <begin position="506"/>
        <end position="523"/>
    </location>
</feature>
<dbReference type="OrthoDB" id="3174319at2759"/>
<evidence type="ECO:0000313" key="3">
    <source>
        <dbReference type="EMBL" id="EFI94906.1"/>
    </source>
</evidence>
<proteinExistence type="predicted"/>
<feature type="transmembrane region" description="Helical" evidence="2">
    <location>
        <begin position="34"/>
        <end position="52"/>
    </location>
</feature>
<feature type="transmembrane region" description="Helical" evidence="2">
    <location>
        <begin position="173"/>
        <end position="197"/>
    </location>
</feature>
<name>D8QCC9_SCHCM</name>
<dbReference type="AlphaFoldDB" id="D8QCC9"/>
<dbReference type="Proteomes" id="UP000007431">
    <property type="component" value="Unassembled WGS sequence"/>
</dbReference>
<gene>
    <name evidence="3" type="ORF">SCHCODRAFT_111527</name>
</gene>
<dbReference type="InParanoid" id="D8QCC9"/>
<dbReference type="EMBL" id="GL377309">
    <property type="protein sequence ID" value="EFI94906.1"/>
    <property type="molecule type" value="Genomic_DNA"/>
</dbReference>
<feature type="transmembrane region" description="Helical" evidence="2">
    <location>
        <begin position="335"/>
        <end position="364"/>
    </location>
</feature>
<evidence type="ECO:0000256" key="1">
    <source>
        <dbReference type="SAM" id="MobiDB-lite"/>
    </source>
</evidence>
<keyword evidence="2" id="KW-0472">Membrane</keyword>
<feature type="transmembrane region" description="Helical" evidence="2">
    <location>
        <begin position="376"/>
        <end position="401"/>
    </location>
</feature>
<keyword evidence="2" id="KW-1133">Transmembrane helix</keyword>
<feature type="transmembrane region" description="Helical" evidence="2">
    <location>
        <begin position="97"/>
        <end position="118"/>
    </location>
</feature>
<reference evidence="3 4" key="1">
    <citation type="journal article" date="2010" name="Nat. Biotechnol.">
        <title>Genome sequence of the model mushroom Schizophyllum commune.</title>
        <authorList>
            <person name="Ohm R.A."/>
            <person name="de Jong J.F."/>
            <person name="Lugones L.G."/>
            <person name="Aerts A."/>
            <person name="Kothe E."/>
            <person name="Stajich J.E."/>
            <person name="de Vries R.P."/>
            <person name="Record E."/>
            <person name="Levasseur A."/>
            <person name="Baker S.E."/>
            <person name="Bartholomew K.A."/>
            <person name="Coutinho P.M."/>
            <person name="Erdmann S."/>
            <person name="Fowler T.J."/>
            <person name="Gathman A.C."/>
            <person name="Lombard V."/>
            <person name="Henrissat B."/>
            <person name="Knabe N."/>
            <person name="Kuees U."/>
            <person name="Lilly W.W."/>
            <person name="Lindquist E."/>
            <person name="Lucas S."/>
            <person name="Magnuson J.K."/>
            <person name="Piumi F."/>
            <person name="Raudaskoski M."/>
            <person name="Salamov A."/>
            <person name="Schmutz J."/>
            <person name="Schwarze F.W.M.R."/>
            <person name="vanKuyk P.A."/>
            <person name="Horton J.S."/>
            <person name="Grigoriev I.V."/>
            <person name="Woesten H.A.B."/>
        </authorList>
    </citation>
    <scope>NUCLEOTIDE SEQUENCE [LARGE SCALE GENOMIC DNA]</scope>
    <source>
        <strain evidence="4">H4-8 / FGSC 9210</strain>
    </source>
</reference>
<accession>D8QCC9</accession>
<dbReference type="RefSeq" id="XP_003029809.1">
    <property type="nucleotide sequence ID" value="XM_003029763.1"/>
</dbReference>
<feature type="transmembrane region" description="Helical" evidence="2">
    <location>
        <begin position="139"/>
        <end position="161"/>
    </location>
</feature>
<organism evidence="4">
    <name type="scientific">Schizophyllum commune (strain H4-8 / FGSC 9210)</name>
    <name type="common">Split gill fungus</name>
    <dbReference type="NCBI Taxonomy" id="578458"/>
    <lineage>
        <taxon>Eukaryota</taxon>
        <taxon>Fungi</taxon>
        <taxon>Dikarya</taxon>
        <taxon>Basidiomycota</taxon>
        <taxon>Agaricomycotina</taxon>
        <taxon>Agaricomycetes</taxon>
        <taxon>Agaricomycetidae</taxon>
        <taxon>Agaricales</taxon>
        <taxon>Schizophyllaceae</taxon>
        <taxon>Schizophyllum</taxon>
    </lineage>
</organism>